<keyword evidence="2" id="KW-1185">Reference proteome</keyword>
<evidence type="ECO:0000313" key="1">
    <source>
        <dbReference type="EMBL" id="GAA1009390.1"/>
    </source>
</evidence>
<sequence>MGTRTVAARRPASGKRLGGLVVDWPATADHKKIGHLCLITSLVF</sequence>
<gene>
    <name evidence="1" type="ORF">GCM10009564_24590</name>
</gene>
<dbReference type="RefSeq" id="WP_268877208.1">
    <property type="nucleotide sequence ID" value="NZ_BAAAHU010000020.1"/>
</dbReference>
<dbReference type="EMBL" id="BAAAHU010000020">
    <property type="protein sequence ID" value="GAA1009390.1"/>
    <property type="molecule type" value="Genomic_DNA"/>
</dbReference>
<dbReference type="Proteomes" id="UP001501072">
    <property type="component" value="Unassembled WGS sequence"/>
</dbReference>
<comment type="caution">
    <text evidence="1">The sequence shown here is derived from an EMBL/GenBank/DDBJ whole genome shotgun (WGS) entry which is preliminary data.</text>
</comment>
<proteinExistence type="predicted"/>
<name>A0ABP4DJ98_9ACTN</name>
<accession>A0ABP4DJ98</accession>
<protein>
    <submittedName>
        <fullName evidence="1">Uncharacterized protein</fullName>
    </submittedName>
</protein>
<evidence type="ECO:0000313" key="2">
    <source>
        <dbReference type="Proteomes" id="UP001501072"/>
    </source>
</evidence>
<reference evidence="2" key="1">
    <citation type="journal article" date="2019" name="Int. J. Syst. Evol. Microbiol.">
        <title>The Global Catalogue of Microorganisms (GCM) 10K type strain sequencing project: providing services to taxonomists for standard genome sequencing and annotation.</title>
        <authorList>
            <consortium name="The Broad Institute Genomics Platform"/>
            <consortium name="The Broad Institute Genome Sequencing Center for Infectious Disease"/>
            <person name="Wu L."/>
            <person name="Ma J."/>
        </authorList>
    </citation>
    <scope>NUCLEOTIDE SEQUENCE [LARGE SCALE GENOMIC DNA]</scope>
    <source>
        <strain evidence="2">JCM 11269</strain>
    </source>
</reference>
<organism evidence="1 2">
    <name type="scientific">Streptomyces thermogriseus</name>
    <dbReference type="NCBI Taxonomy" id="75292"/>
    <lineage>
        <taxon>Bacteria</taxon>
        <taxon>Bacillati</taxon>
        <taxon>Actinomycetota</taxon>
        <taxon>Actinomycetes</taxon>
        <taxon>Kitasatosporales</taxon>
        <taxon>Streptomycetaceae</taxon>
        <taxon>Streptomyces</taxon>
    </lineage>
</organism>